<reference evidence="3 4" key="1">
    <citation type="submission" date="2018-03" db="EMBL/GenBank/DDBJ databases">
        <title>The ancient ancestry and fast evolution of plastids.</title>
        <authorList>
            <person name="Moore K.R."/>
            <person name="Magnabosco C."/>
            <person name="Momper L."/>
            <person name="Gold D.A."/>
            <person name="Bosak T."/>
            <person name="Fournier G.P."/>
        </authorList>
    </citation>
    <scope>NUCLEOTIDE SEQUENCE [LARGE SCALE GENOMIC DNA]</scope>
    <source>
        <strain evidence="3 4">CCALA 037</strain>
    </source>
</reference>
<comment type="caution">
    <text evidence="3">The sequence shown here is derived from an EMBL/GenBank/DDBJ whole genome shotgun (WGS) entry which is preliminary data.</text>
</comment>
<dbReference type="PANTHER" id="PTHR12697">
    <property type="entry name" value="PBS LYASE HEAT-LIKE PROTEIN"/>
    <property type="match status" value="1"/>
</dbReference>
<keyword evidence="1" id="KW-0042">Antenna complex</keyword>
<keyword evidence="3" id="KW-0456">Lyase</keyword>
<dbReference type="RefSeq" id="WP_181243900.1">
    <property type="nucleotide sequence ID" value="NZ_PVWO01000236.1"/>
</dbReference>
<dbReference type="Gene3D" id="1.25.10.10">
    <property type="entry name" value="Leucine-rich Repeat Variant"/>
    <property type="match status" value="2"/>
</dbReference>
<dbReference type="Pfam" id="PF13646">
    <property type="entry name" value="HEAT_2"/>
    <property type="match status" value="1"/>
</dbReference>
<protein>
    <submittedName>
        <fullName evidence="3">PBS lyase</fullName>
    </submittedName>
</protein>
<dbReference type="InterPro" id="IPR004155">
    <property type="entry name" value="PBS_lyase_HEAT"/>
</dbReference>
<name>A0A2T1GBT7_9CYAN</name>
<evidence type="ECO:0000313" key="3">
    <source>
        <dbReference type="EMBL" id="PSB54744.1"/>
    </source>
</evidence>
<sequence length="302" mass="32675">MSSIDLDRAILAATGANIPNHQRWSIVIDSLQSLPVDRLQQNQIALDLALQVLSQGDFEQQWEIAKIIPKLGEIAIQPLLDIVNDPEVDLEDRWFAARILGAFARAEVVTALVAIIQTDEDPELSAIATSALAKIGTPAIAAVAELLLQPSTDESIANRRLAASILAQIRHSQTIEPLLQIIDDPDPQIRTIVVEALGSFHDLRIPPLLIAKLTDPIASVRKAAVVALSCREDVASQLDLLQHLRPLLFDLDLSVCQATALGLARLADPEAVTVLTEVLASSRTPDDLKSSTILSLCLLYTS</sequence>
<dbReference type="PANTHER" id="PTHR12697:SF5">
    <property type="entry name" value="DEOXYHYPUSINE HYDROXYLASE"/>
    <property type="match status" value="1"/>
</dbReference>
<dbReference type="GO" id="GO:0016829">
    <property type="term" value="F:lyase activity"/>
    <property type="evidence" value="ECO:0007669"/>
    <property type="project" value="UniProtKB-KW"/>
</dbReference>
<dbReference type="AlphaFoldDB" id="A0A2T1GBT7"/>
<dbReference type="InterPro" id="IPR011989">
    <property type="entry name" value="ARM-like"/>
</dbReference>
<dbReference type="GO" id="GO:0016491">
    <property type="term" value="F:oxidoreductase activity"/>
    <property type="evidence" value="ECO:0007669"/>
    <property type="project" value="TreeGrafter"/>
</dbReference>
<dbReference type="EMBL" id="PVWO01000236">
    <property type="protein sequence ID" value="PSB54744.1"/>
    <property type="molecule type" value="Genomic_DNA"/>
</dbReference>
<accession>A0A2T1GBT7</accession>
<feature type="non-terminal residue" evidence="3">
    <location>
        <position position="302"/>
    </location>
</feature>
<evidence type="ECO:0000256" key="1">
    <source>
        <dbReference type="ARBA" id="ARBA00022549"/>
    </source>
</evidence>
<dbReference type="SMART" id="SM00567">
    <property type="entry name" value="EZ_HEAT"/>
    <property type="match status" value="5"/>
</dbReference>
<keyword evidence="4" id="KW-1185">Reference proteome</keyword>
<dbReference type="GO" id="GO:0030089">
    <property type="term" value="C:phycobilisome"/>
    <property type="evidence" value="ECO:0007669"/>
    <property type="project" value="UniProtKB-KW"/>
</dbReference>
<dbReference type="Proteomes" id="UP000238937">
    <property type="component" value="Unassembled WGS sequence"/>
</dbReference>
<evidence type="ECO:0000313" key="4">
    <source>
        <dbReference type="Proteomes" id="UP000238937"/>
    </source>
</evidence>
<proteinExistence type="predicted"/>
<keyword evidence="2" id="KW-0605">Phycobilisome</keyword>
<gene>
    <name evidence="3" type="ORF">C7B77_17220</name>
</gene>
<dbReference type="InterPro" id="IPR016024">
    <property type="entry name" value="ARM-type_fold"/>
</dbReference>
<dbReference type="SUPFAM" id="SSF48371">
    <property type="entry name" value="ARM repeat"/>
    <property type="match status" value="1"/>
</dbReference>
<organism evidence="3 4">
    <name type="scientific">Chamaesiphon polymorphus CCALA 037</name>
    <dbReference type="NCBI Taxonomy" id="2107692"/>
    <lineage>
        <taxon>Bacteria</taxon>
        <taxon>Bacillati</taxon>
        <taxon>Cyanobacteriota</taxon>
        <taxon>Cyanophyceae</taxon>
        <taxon>Gomontiellales</taxon>
        <taxon>Chamaesiphonaceae</taxon>
        <taxon>Chamaesiphon</taxon>
    </lineage>
</organism>
<evidence type="ECO:0000256" key="2">
    <source>
        <dbReference type="ARBA" id="ARBA00022738"/>
    </source>
</evidence>